<organism evidence="2 4">
    <name type="scientific">Mycetocola zhadangensis</name>
    <dbReference type="NCBI Taxonomy" id="1164595"/>
    <lineage>
        <taxon>Bacteria</taxon>
        <taxon>Bacillati</taxon>
        <taxon>Actinomycetota</taxon>
        <taxon>Actinomycetes</taxon>
        <taxon>Micrococcales</taxon>
        <taxon>Microbacteriaceae</taxon>
        <taxon>Mycetocola</taxon>
    </lineage>
</organism>
<feature type="region of interest" description="Disordered" evidence="1">
    <location>
        <begin position="82"/>
        <end position="154"/>
    </location>
</feature>
<evidence type="ECO:0000313" key="2">
    <source>
        <dbReference type="EMBL" id="RLQ81517.1"/>
    </source>
</evidence>
<dbReference type="EMBL" id="RCWJ01000004">
    <property type="protein sequence ID" value="RLQ81517.1"/>
    <property type="molecule type" value="Genomic_DNA"/>
</dbReference>
<name>A0A3L7ITG7_9MICO</name>
<dbReference type="AlphaFoldDB" id="A0A3L7ITG7"/>
<accession>A0A3L7ITG7</accession>
<sequence>MALAKPERVRDVAESVPHARMALLQTAVSAAARPVIPLLGRERLVVSPLGRKRLVTPCSVANGWPIPKTTTLFDRAKVLQPFESERAPRAAPRVSKQRPGSQSTRAGTDEELDEETVLFHGTRTAGGYATVAVATEGDHAGGGHEENGGQDEKQ</sequence>
<dbReference type="RefSeq" id="WP_121659773.1">
    <property type="nucleotide sequence ID" value="NZ_RCWJ01000003.1"/>
</dbReference>
<evidence type="ECO:0000313" key="3">
    <source>
        <dbReference type="EMBL" id="RLQ82471.1"/>
    </source>
</evidence>
<evidence type="ECO:0000256" key="1">
    <source>
        <dbReference type="SAM" id="MobiDB-lite"/>
    </source>
</evidence>
<gene>
    <name evidence="3" type="ORF">D9V28_10835</name>
    <name evidence="2" type="ORF">D9V28_14325</name>
</gene>
<proteinExistence type="predicted"/>
<evidence type="ECO:0000313" key="4">
    <source>
        <dbReference type="Proteomes" id="UP000282460"/>
    </source>
</evidence>
<feature type="compositionally biased region" description="Low complexity" evidence="1">
    <location>
        <begin position="121"/>
        <end position="135"/>
    </location>
</feature>
<protein>
    <submittedName>
        <fullName evidence="2">Uncharacterized protein</fullName>
    </submittedName>
</protein>
<comment type="caution">
    <text evidence="2">The sequence shown here is derived from an EMBL/GenBank/DDBJ whole genome shotgun (WGS) entry which is preliminary data.</text>
</comment>
<feature type="compositionally biased region" description="Basic and acidic residues" evidence="1">
    <location>
        <begin position="136"/>
        <end position="154"/>
    </location>
</feature>
<dbReference type="Proteomes" id="UP000282460">
    <property type="component" value="Unassembled WGS sequence"/>
</dbReference>
<dbReference type="EMBL" id="RCWJ01000003">
    <property type="protein sequence ID" value="RLQ82471.1"/>
    <property type="molecule type" value="Genomic_DNA"/>
</dbReference>
<reference evidence="2 4" key="1">
    <citation type="submission" date="2018-10" db="EMBL/GenBank/DDBJ databases">
        <authorList>
            <person name="Li J."/>
        </authorList>
    </citation>
    <scope>NUCLEOTIDE SEQUENCE [LARGE SCALE GENOMIC DNA]</scope>
    <source>
        <strain evidence="2 4">ZD1-4</strain>
    </source>
</reference>
<keyword evidence="4" id="KW-1185">Reference proteome</keyword>